<evidence type="ECO:0000313" key="2">
    <source>
        <dbReference type="EMBL" id="KAK8771699.1"/>
    </source>
</evidence>
<dbReference type="AlphaFoldDB" id="A0AAQ4EAC4"/>
<proteinExistence type="predicted"/>
<dbReference type="GO" id="GO:0005975">
    <property type="term" value="P:carbohydrate metabolic process"/>
    <property type="evidence" value="ECO:0007669"/>
    <property type="project" value="InterPro"/>
</dbReference>
<comment type="caution">
    <text evidence="2">The sequence shown here is derived from an EMBL/GenBank/DDBJ whole genome shotgun (WGS) entry which is preliminary data.</text>
</comment>
<dbReference type="GO" id="GO:0004568">
    <property type="term" value="F:chitinase activity"/>
    <property type="evidence" value="ECO:0007669"/>
    <property type="project" value="TreeGrafter"/>
</dbReference>
<dbReference type="EMBL" id="JARKHS020019424">
    <property type="protein sequence ID" value="KAK8771699.1"/>
    <property type="molecule type" value="Genomic_DNA"/>
</dbReference>
<dbReference type="PANTHER" id="PTHR11177:SF317">
    <property type="entry name" value="CHITINASE 12-RELATED"/>
    <property type="match status" value="1"/>
</dbReference>
<feature type="domain" description="GH18" evidence="1">
    <location>
        <begin position="1"/>
        <end position="179"/>
    </location>
</feature>
<dbReference type="InterPro" id="IPR050314">
    <property type="entry name" value="Glycosyl_Hydrlase_18"/>
</dbReference>
<dbReference type="InterPro" id="IPR017853">
    <property type="entry name" value="GH"/>
</dbReference>
<evidence type="ECO:0000313" key="3">
    <source>
        <dbReference type="Proteomes" id="UP001321473"/>
    </source>
</evidence>
<dbReference type="PANTHER" id="PTHR11177">
    <property type="entry name" value="CHITINASE"/>
    <property type="match status" value="1"/>
</dbReference>
<accession>A0AAQ4EAC4</accession>
<dbReference type="SUPFAM" id="SSF51445">
    <property type="entry name" value="(Trans)glycosidases"/>
    <property type="match status" value="1"/>
</dbReference>
<gene>
    <name evidence="2" type="ORF">V5799_025058</name>
</gene>
<dbReference type="PROSITE" id="PS51910">
    <property type="entry name" value="GH18_2"/>
    <property type="match status" value="1"/>
</dbReference>
<dbReference type="Proteomes" id="UP001321473">
    <property type="component" value="Unassembled WGS sequence"/>
</dbReference>
<name>A0AAQ4EAC4_AMBAM</name>
<protein>
    <recommendedName>
        <fullName evidence="1">GH18 domain-containing protein</fullName>
    </recommendedName>
</protein>
<evidence type="ECO:0000259" key="1">
    <source>
        <dbReference type="PROSITE" id="PS51910"/>
    </source>
</evidence>
<dbReference type="Pfam" id="PF00704">
    <property type="entry name" value="Glyco_hydro_18"/>
    <property type="match status" value="1"/>
</dbReference>
<dbReference type="GO" id="GO:0006032">
    <property type="term" value="P:chitin catabolic process"/>
    <property type="evidence" value="ECO:0007669"/>
    <property type="project" value="TreeGrafter"/>
</dbReference>
<organism evidence="2 3">
    <name type="scientific">Amblyomma americanum</name>
    <name type="common">Lone star tick</name>
    <dbReference type="NCBI Taxonomy" id="6943"/>
    <lineage>
        <taxon>Eukaryota</taxon>
        <taxon>Metazoa</taxon>
        <taxon>Ecdysozoa</taxon>
        <taxon>Arthropoda</taxon>
        <taxon>Chelicerata</taxon>
        <taxon>Arachnida</taxon>
        <taxon>Acari</taxon>
        <taxon>Parasitiformes</taxon>
        <taxon>Ixodida</taxon>
        <taxon>Ixodoidea</taxon>
        <taxon>Ixodidae</taxon>
        <taxon>Amblyomminae</taxon>
        <taxon>Amblyomma</taxon>
    </lineage>
</organism>
<reference evidence="2 3" key="1">
    <citation type="journal article" date="2023" name="Arcadia Sci">
        <title>De novo assembly of a long-read Amblyomma americanum tick genome.</title>
        <authorList>
            <person name="Chou S."/>
            <person name="Poskanzer K.E."/>
            <person name="Rollins M."/>
            <person name="Thuy-Boun P.S."/>
        </authorList>
    </citation>
    <scope>NUCLEOTIDE SEQUENCE [LARGE SCALE GENOMIC DNA]</scope>
    <source>
        <strain evidence="2">F_SG_1</strain>
        <tissue evidence="2">Salivary glands</tissue>
    </source>
</reference>
<dbReference type="Gene3D" id="3.20.20.80">
    <property type="entry name" value="Glycosidases"/>
    <property type="match status" value="1"/>
</dbReference>
<keyword evidence="3" id="KW-1185">Reference proteome</keyword>
<dbReference type="GO" id="GO:0005576">
    <property type="term" value="C:extracellular region"/>
    <property type="evidence" value="ECO:0007669"/>
    <property type="project" value="TreeGrafter"/>
</dbReference>
<dbReference type="GO" id="GO:0008061">
    <property type="term" value="F:chitin binding"/>
    <property type="evidence" value="ECO:0007669"/>
    <property type="project" value="TreeGrafter"/>
</dbReference>
<dbReference type="InterPro" id="IPR001223">
    <property type="entry name" value="Glyco_hydro18_cat"/>
</dbReference>
<sequence length="179" mass="20258">MSETKKEFLLTASVSAIPAIMLNAYDVRGLAKHLDFINLMAYDLDFFHRRRPHTSHHSPLFPKLLSKHNEETTYSVVSAVDHWAELGMPHEKMVLGIPLYARTYHLAHPTHHGWGSKALGPGPGHGILPYNQVRGQWRCGQRTSPNASQQAADSHVVTPEYVAIAEYCVQVHWLQSFRE</sequence>